<feature type="transmembrane region" description="Helical" evidence="5">
    <location>
        <begin position="474"/>
        <end position="493"/>
    </location>
</feature>
<dbReference type="PROSITE" id="PS50850">
    <property type="entry name" value="MFS"/>
    <property type="match status" value="1"/>
</dbReference>
<dbReference type="GO" id="GO:1990961">
    <property type="term" value="P:xenobiotic detoxification by transmembrane export across the plasma membrane"/>
    <property type="evidence" value="ECO:0007669"/>
    <property type="project" value="TreeGrafter"/>
</dbReference>
<dbReference type="RefSeq" id="XP_056768311.1">
    <property type="nucleotide sequence ID" value="XM_056907584.1"/>
</dbReference>
<keyword evidence="8" id="KW-1185">Reference proteome</keyword>
<dbReference type="InterPro" id="IPR036259">
    <property type="entry name" value="MFS_trans_sf"/>
</dbReference>
<feature type="transmembrane region" description="Helical" evidence="5">
    <location>
        <begin position="392"/>
        <end position="411"/>
    </location>
</feature>
<comment type="caution">
    <text evidence="7">The sequence shown here is derived from an EMBL/GenBank/DDBJ whole genome shotgun (WGS) entry which is preliminary data.</text>
</comment>
<dbReference type="GO" id="GO:0015244">
    <property type="term" value="F:fluconazole transmembrane transporter activity"/>
    <property type="evidence" value="ECO:0007669"/>
    <property type="project" value="TreeGrafter"/>
</dbReference>
<feature type="transmembrane region" description="Helical" evidence="5">
    <location>
        <begin position="198"/>
        <end position="215"/>
    </location>
</feature>
<gene>
    <name evidence="7" type="ORF">N7458_004202</name>
</gene>
<name>A0AAD6CA02_9EURO</name>
<dbReference type="EMBL" id="JAPVEA010000004">
    <property type="protein sequence ID" value="KAJ5455938.1"/>
    <property type="molecule type" value="Genomic_DNA"/>
</dbReference>
<proteinExistence type="predicted"/>
<keyword evidence="4 5" id="KW-0472">Membrane</keyword>
<feature type="transmembrane region" description="Helical" evidence="5">
    <location>
        <begin position="431"/>
        <end position="453"/>
    </location>
</feature>
<feature type="transmembrane region" description="Helical" evidence="5">
    <location>
        <begin position="250"/>
        <end position="271"/>
    </location>
</feature>
<comment type="subcellular location">
    <subcellularLocation>
        <location evidence="1">Membrane</location>
        <topology evidence="1">Multi-pass membrane protein</topology>
    </subcellularLocation>
</comment>
<dbReference type="AlphaFoldDB" id="A0AAD6CA02"/>
<dbReference type="GeneID" id="81597827"/>
<feature type="transmembrane region" description="Helical" evidence="5">
    <location>
        <begin position="156"/>
        <end position="178"/>
    </location>
</feature>
<keyword evidence="3 5" id="KW-1133">Transmembrane helix</keyword>
<evidence type="ECO:0000256" key="1">
    <source>
        <dbReference type="ARBA" id="ARBA00004141"/>
    </source>
</evidence>
<accession>A0AAD6CA02</accession>
<evidence type="ECO:0000256" key="4">
    <source>
        <dbReference type="ARBA" id="ARBA00023136"/>
    </source>
</evidence>
<feature type="transmembrane region" description="Helical" evidence="5">
    <location>
        <begin position="227"/>
        <end position="244"/>
    </location>
</feature>
<dbReference type="GO" id="GO:0005886">
    <property type="term" value="C:plasma membrane"/>
    <property type="evidence" value="ECO:0007669"/>
    <property type="project" value="TreeGrafter"/>
</dbReference>
<reference evidence="7" key="1">
    <citation type="submission" date="2022-12" db="EMBL/GenBank/DDBJ databases">
        <authorList>
            <person name="Petersen C."/>
        </authorList>
    </citation>
    <scope>NUCLEOTIDE SEQUENCE</scope>
    <source>
        <strain evidence="7">IBT 16125</strain>
    </source>
</reference>
<organism evidence="7 8">
    <name type="scientific">Penicillium daleae</name>
    <dbReference type="NCBI Taxonomy" id="63821"/>
    <lineage>
        <taxon>Eukaryota</taxon>
        <taxon>Fungi</taxon>
        <taxon>Dikarya</taxon>
        <taxon>Ascomycota</taxon>
        <taxon>Pezizomycotina</taxon>
        <taxon>Eurotiomycetes</taxon>
        <taxon>Eurotiomycetidae</taxon>
        <taxon>Eurotiales</taxon>
        <taxon>Aspergillaceae</taxon>
        <taxon>Penicillium</taxon>
    </lineage>
</organism>
<evidence type="ECO:0000256" key="5">
    <source>
        <dbReference type="SAM" id="Phobius"/>
    </source>
</evidence>
<dbReference type="Gene3D" id="1.20.1250.20">
    <property type="entry name" value="MFS general substrate transporter like domains"/>
    <property type="match status" value="1"/>
</dbReference>
<evidence type="ECO:0000259" key="6">
    <source>
        <dbReference type="PROSITE" id="PS50850"/>
    </source>
</evidence>
<evidence type="ECO:0000256" key="2">
    <source>
        <dbReference type="ARBA" id="ARBA00022692"/>
    </source>
</evidence>
<dbReference type="PANTHER" id="PTHR23502">
    <property type="entry name" value="MAJOR FACILITATOR SUPERFAMILY"/>
    <property type="match status" value="1"/>
</dbReference>
<protein>
    <submittedName>
        <fullName evidence="7">Major facilitator superfamily domain-containing protein</fullName>
    </submittedName>
</protein>
<feature type="transmembrane region" description="Helical" evidence="5">
    <location>
        <begin position="283"/>
        <end position="302"/>
    </location>
</feature>
<dbReference type="PANTHER" id="PTHR23502:SF23">
    <property type="entry name" value="FLUCONAZOLE RESISTANCE PROTEIN 1"/>
    <property type="match status" value="1"/>
</dbReference>
<dbReference type="Pfam" id="PF07690">
    <property type="entry name" value="MFS_1"/>
    <property type="match status" value="1"/>
</dbReference>
<sequence length="602" mass="66700">MYDLIRDSSFGQIVRYMTKNKYLQYSEEKEGFQHPHYFQETEKPETRCLPTSPPEVDGHCGTPQHLSTIATTNNEADRGCNHLRPTEIDTESEDLEDALETNPIKRLVTQQSLHTLEKERTLVIEPIKTAQGVILVDWYTTDDPDNPQNWGRGKKAFVAFLICIYSFAVYLGSSIYIGGVPQIIEKFGVSIEAASLGLALYVLAYGAGAMVFSPISEIPAVGRNPPYVITVIIFAVLWIPTALVDNFGGLLVLRFLTGFFGSPCLATGGATFGDIFPLIQVPYLLVIWGGATVLAPALGPIIGNFSATAENWRWVSWIMLWLSGPISGLLLFSLPETSSSTILYYRARRLRKLTGNAAFKSQAEIDQAELTTRQIVYNALIKPTEINILDPAVLYSTIYTSLVYGIFYSFFESFPLVYQGIYGFSFRVSSLPFIGVLAGLAAAGGLVIFHWHFFVVKPVMRLGVSALGEPEKRLVPALFACFWLPIGLFIFGWTARPSIHWIATIVGLSLSIVGTFTIIVCMLLYLAFTYPKYAASLFAANDFARSSLAAGAIMFSRPMFINLGIHWGVSLLGFLVLICCVLLFCLWNWGSMLRARSRFAVS</sequence>
<dbReference type="SUPFAM" id="SSF103473">
    <property type="entry name" value="MFS general substrate transporter"/>
    <property type="match status" value="1"/>
</dbReference>
<evidence type="ECO:0000313" key="8">
    <source>
        <dbReference type="Proteomes" id="UP001213681"/>
    </source>
</evidence>
<dbReference type="CDD" id="cd17323">
    <property type="entry name" value="MFS_Tpo1_MDR_like"/>
    <property type="match status" value="1"/>
</dbReference>
<evidence type="ECO:0000313" key="7">
    <source>
        <dbReference type="EMBL" id="KAJ5455938.1"/>
    </source>
</evidence>
<feature type="transmembrane region" description="Helical" evidence="5">
    <location>
        <begin position="499"/>
        <end position="526"/>
    </location>
</feature>
<reference evidence="7" key="2">
    <citation type="journal article" date="2023" name="IMA Fungus">
        <title>Comparative genomic study of the Penicillium genus elucidates a diverse pangenome and 15 lateral gene transfer events.</title>
        <authorList>
            <person name="Petersen C."/>
            <person name="Sorensen T."/>
            <person name="Nielsen M.R."/>
            <person name="Sondergaard T.E."/>
            <person name="Sorensen J.L."/>
            <person name="Fitzpatrick D.A."/>
            <person name="Frisvad J.C."/>
            <person name="Nielsen K.L."/>
        </authorList>
    </citation>
    <scope>NUCLEOTIDE SEQUENCE</scope>
    <source>
        <strain evidence="7">IBT 16125</strain>
    </source>
</reference>
<feature type="transmembrane region" description="Helical" evidence="5">
    <location>
        <begin position="567"/>
        <end position="589"/>
    </location>
</feature>
<dbReference type="Proteomes" id="UP001213681">
    <property type="component" value="Unassembled WGS sequence"/>
</dbReference>
<dbReference type="InterPro" id="IPR020846">
    <property type="entry name" value="MFS_dom"/>
</dbReference>
<evidence type="ECO:0000256" key="3">
    <source>
        <dbReference type="ARBA" id="ARBA00022989"/>
    </source>
</evidence>
<feature type="transmembrane region" description="Helical" evidence="5">
    <location>
        <begin position="314"/>
        <end position="334"/>
    </location>
</feature>
<dbReference type="InterPro" id="IPR011701">
    <property type="entry name" value="MFS"/>
</dbReference>
<keyword evidence="2 5" id="KW-0812">Transmembrane</keyword>
<feature type="domain" description="Major facilitator superfamily (MFS) profile" evidence="6">
    <location>
        <begin position="158"/>
        <end position="602"/>
    </location>
</feature>